<dbReference type="EMBL" id="HACL01000268">
    <property type="protein sequence ID" value="CFW94562.1"/>
    <property type="molecule type" value="Transcribed_RNA"/>
</dbReference>
<dbReference type="AlphaFoldDB" id="A0A0E4G9N1"/>
<feature type="signal peptide" evidence="1">
    <location>
        <begin position="1"/>
        <end position="20"/>
    </location>
</feature>
<reference evidence="3 4" key="1">
    <citation type="journal article" date="2002" name="Science">
        <title>The genome sequence of the malaria mosquito Anopheles gambiae.</title>
        <authorList>
            <person name="Holt R.A."/>
            <person name="Subramanian G.M."/>
            <person name="Halpern A."/>
            <person name="Sutton G.G."/>
            <person name="Charlab R."/>
            <person name="Nusskern D.R."/>
            <person name="Wincker P."/>
            <person name="Clark A.G."/>
            <person name="Ribeiro J.M."/>
            <person name="Wides R."/>
            <person name="Salzberg S.L."/>
            <person name="Loftus B."/>
            <person name="Yandell M."/>
            <person name="Majoros W.H."/>
            <person name="Rusch D.B."/>
            <person name="Lai Z."/>
            <person name="Kraft C.L."/>
            <person name="Abril J.F."/>
            <person name="Anthouard V."/>
            <person name="Arensburger P."/>
            <person name="Atkinson P.W."/>
            <person name="Baden H."/>
            <person name="de Berardinis V."/>
            <person name="Baldwin D."/>
            <person name="Benes V."/>
            <person name="Biedler J."/>
            <person name="Blass C."/>
            <person name="Bolanos R."/>
            <person name="Boscus D."/>
            <person name="Barnstead M."/>
            <person name="Cai S."/>
            <person name="Center A."/>
            <person name="Chaturverdi K."/>
            <person name="Christophides G.K."/>
            <person name="Chrystal M.A."/>
            <person name="Clamp M."/>
            <person name="Cravchik A."/>
            <person name="Curwen V."/>
            <person name="Dana A."/>
            <person name="Delcher A."/>
            <person name="Dew I."/>
            <person name="Evans C.A."/>
            <person name="Flanigan M."/>
            <person name="Grundschober-Freimoser A."/>
            <person name="Friedli L."/>
            <person name="Gu Z."/>
            <person name="Guan P."/>
            <person name="Guigo R."/>
            <person name="Hillenmeyer M.E."/>
            <person name="Hladun S.L."/>
            <person name="Hogan J.R."/>
            <person name="Hong Y.S."/>
            <person name="Hoover J."/>
            <person name="Jaillon O."/>
            <person name="Ke Z."/>
            <person name="Kodira C."/>
            <person name="Kokoza E."/>
            <person name="Koutsos A."/>
            <person name="Letunic I."/>
            <person name="Levitsky A."/>
            <person name="Liang Y."/>
            <person name="Lin J.J."/>
            <person name="Lobo N.F."/>
            <person name="Lopez J.R."/>
            <person name="Malek J.A."/>
            <person name="McIntosh T.C."/>
            <person name="Meister S."/>
            <person name="Miller J."/>
            <person name="Mobarry C."/>
            <person name="Mongin E."/>
            <person name="Murphy S.D."/>
            <person name="O'Brochta D.A."/>
            <person name="Pfannkoch C."/>
            <person name="Qi R."/>
            <person name="Regier M.A."/>
            <person name="Remington K."/>
            <person name="Shao H."/>
            <person name="Sharakhova M.V."/>
            <person name="Sitter C.D."/>
            <person name="Shetty J."/>
            <person name="Smith T.J."/>
            <person name="Strong R."/>
            <person name="Sun J."/>
            <person name="Thomasova D."/>
            <person name="Ton L.Q."/>
            <person name="Topalis P."/>
            <person name="Tu Z."/>
            <person name="Unger M.F."/>
            <person name="Walenz B."/>
            <person name="Wang A."/>
            <person name="Wang J."/>
            <person name="Wang M."/>
            <person name="Wang X."/>
            <person name="Woodford K.J."/>
            <person name="Wortman J.R."/>
            <person name="Wu M."/>
            <person name="Yao A."/>
            <person name="Zdobnov E.M."/>
            <person name="Zhang H."/>
            <person name="Zhao Q."/>
            <person name="Zhao S."/>
            <person name="Zhu S.C."/>
            <person name="Zhimulev I."/>
            <person name="Coluzzi M."/>
            <person name="della Torre A."/>
            <person name="Roth C.W."/>
            <person name="Louis C."/>
            <person name="Kalush F."/>
            <person name="Mural R.J."/>
            <person name="Myers E.W."/>
            <person name="Adams M.D."/>
            <person name="Smith H.O."/>
            <person name="Broder S."/>
            <person name="Gardner M.J."/>
            <person name="Fraser C.M."/>
            <person name="Birney E."/>
            <person name="Bork P."/>
            <person name="Brey P.T."/>
            <person name="Venter J.C."/>
            <person name="Weissenbach J."/>
            <person name="Kafatos F.C."/>
            <person name="Collins F.H."/>
            <person name="Hoffman S.L."/>
        </authorList>
    </citation>
    <scope>NUCLEOTIDE SEQUENCE [LARGE SCALE GENOMIC DNA]</scope>
    <source>
        <strain evidence="3 4">PEST</strain>
    </source>
</reference>
<evidence type="ECO:0000256" key="1">
    <source>
        <dbReference type="SAM" id="SignalP"/>
    </source>
</evidence>
<reference evidence="2" key="3">
    <citation type="submission" date="2015-03" db="EMBL/GenBank/DDBJ databases">
        <title>Long non-coding RNA discovery across the genus Anopheles reveals conserved secondary structures within and beyond the Gambiae complex.</title>
        <authorList>
            <person name="Jenkins A."/>
            <person name="Waterhouse R."/>
            <person name="Muskavitch M."/>
        </authorList>
    </citation>
    <scope>NUCLEOTIDE SEQUENCE</scope>
    <source>
        <tissue evidence="2">Whole body</tissue>
    </source>
</reference>
<evidence type="ECO:0000313" key="2">
    <source>
        <dbReference type="EMBL" id="CFW94562.1"/>
    </source>
</evidence>
<reference evidence="3" key="4">
    <citation type="submission" date="2020-05" db="UniProtKB">
        <authorList>
            <consortium name="EnsemblMetazoa"/>
        </authorList>
    </citation>
    <scope>IDENTIFICATION</scope>
    <source>
        <strain evidence="3">PEST</strain>
    </source>
</reference>
<keyword evidence="4" id="KW-1185">Reference proteome</keyword>
<dbReference type="OMA" id="VHIKHGH"/>
<proteinExistence type="predicted"/>
<protein>
    <submittedName>
        <fullName evidence="2 3">Uncharacterized protein</fullName>
    </submittedName>
</protein>
<accession>A0A0E4G9N1</accession>
<sequence length="110" mass="12421">MKLLCAGLVLIVAVLHVGHTLTPIDSPVDMLAEESQLHNDQTVAEVNDETVREKRGLKYQYHYKEKSFGGGLLPFKHTVERKVHIKHGHHGLLGGHYREVTKVKQFGFGR</sequence>
<dbReference type="Proteomes" id="UP000007062">
    <property type="component" value="Chromosome 3R"/>
</dbReference>
<dbReference type="VEuPathDB" id="VectorBase:AGAP028571"/>
<name>A0A0E4G9N1_ANOGA</name>
<feature type="chain" id="PRO_5014511865" evidence="1">
    <location>
        <begin position="21"/>
        <end position="110"/>
    </location>
</feature>
<evidence type="ECO:0000313" key="3">
    <source>
        <dbReference type="EnsemblMetazoa" id="AGAP028571-PA"/>
    </source>
</evidence>
<reference evidence="3" key="2">
    <citation type="journal article" date="2004" name="Trends Parasitol.">
        <title>The Anopheles gambiae genome: an update.</title>
        <authorList>
            <person name="Mongin E."/>
            <person name="Louis C."/>
            <person name="Holt R.A."/>
            <person name="Birney E."/>
            <person name="Collins F.H."/>
        </authorList>
    </citation>
    <scope>NUCLEOTIDE SEQUENCE [LARGE SCALE GENOMIC DNA]</scope>
    <source>
        <strain evidence="3">PEST</strain>
    </source>
</reference>
<dbReference type="EMBL" id="AAAB01008980">
    <property type="status" value="NOT_ANNOTATED_CDS"/>
    <property type="molecule type" value="Genomic_DNA"/>
</dbReference>
<keyword evidence="1" id="KW-0732">Signal</keyword>
<dbReference type="VEuPathDB" id="VectorBase:AGAMI1_013937"/>
<organism evidence="2">
    <name type="scientific">Anopheles gambiae</name>
    <name type="common">African malaria mosquito</name>
    <dbReference type="NCBI Taxonomy" id="7165"/>
    <lineage>
        <taxon>Eukaryota</taxon>
        <taxon>Metazoa</taxon>
        <taxon>Ecdysozoa</taxon>
        <taxon>Arthropoda</taxon>
        <taxon>Hexapoda</taxon>
        <taxon>Insecta</taxon>
        <taxon>Pterygota</taxon>
        <taxon>Neoptera</taxon>
        <taxon>Endopterygota</taxon>
        <taxon>Diptera</taxon>
        <taxon>Nematocera</taxon>
        <taxon>Culicoidea</taxon>
        <taxon>Culicidae</taxon>
        <taxon>Anophelinae</taxon>
        <taxon>Anopheles</taxon>
    </lineage>
</organism>
<dbReference type="EnsemblMetazoa" id="AGAP028571-RA">
    <property type="protein sequence ID" value="AGAP028571-PA"/>
    <property type="gene ID" value="AGAP028571"/>
</dbReference>
<evidence type="ECO:0000313" key="4">
    <source>
        <dbReference type="Proteomes" id="UP000007062"/>
    </source>
</evidence>